<feature type="compositionally biased region" description="Polar residues" evidence="6">
    <location>
        <begin position="167"/>
        <end position="186"/>
    </location>
</feature>
<dbReference type="Pfam" id="PF00169">
    <property type="entry name" value="PH"/>
    <property type="match status" value="1"/>
</dbReference>
<reference evidence="8" key="1">
    <citation type="submission" date="2021-01" db="UniProtKB">
        <authorList>
            <consortium name="EnsemblMetazoa"/>
        </authorList>
    </citation>
    <scope>IDENTIFICATION</scope>
</reference>
<dbReference type="PANTHER" id="PTHR10972">
    <property type="entry name" value="OXYSTEROL-BINDING PROTEIN-RELATED"/>
    <property type="match status" value="1"/>
</dbReference>
<dbReference type="PROSITE" id="PS01013">
    <property type="entry name" value="OSBP"/>
    <property type="match status" value="1"/>
</dbReference>
<name>A0A7M5X3E3_9CNID</name>
<dbReference type="EnsemblMetazoa" id="CLYHEMT016625.1">
    <property type="protein sequence ID" value="CLYHEMP016625.1"/>
    <property type="gene ID" value="CLYHEMG016625"/>
</dbReference>
<dbReference type="InterPro" id="IPR011993">
    <property type="entry name" value="PH-like_dom_sf"/>
</dbReference>
<accession>A0A7M5X3E3</accession>
<evidence type="ECO:0000256" key="4">
    <source>
        <dbReference type="RuleBase" id="RU003844"/>
    </source>
</evidence>
<dbReference type="Pfam" id="PF01237">
    <property type="entry name" value="Oxysterol_BP"/>
    <property type="match status" value="1"/>
</dbReference>
<dbReference type="SUPFAM" id="SSF50729">
    <property type="entry name" value="PH domain-like"/>
    <property type="match status" value="1"/>
</dbReference>
<evidence type="ECO:0000256" key="1">
    <source>
        <dbReference type="ARBA" id="ARBA00022448"/>
    </source>
</evidence>
<keyword evidence="1 5" id="KW-0813">Transport</keyword>
<comment type="similarity">
    <text evidence="4">Belongs to the OSBP family.</text>
</comment>
<evidence type="ECO:0000256" key="3">
    <source>
        <dbReference type="ARBA" id="ARBA00023121"/>
    </source>
</evidence>
<dbReference type="Gene3D" id="1.10.287.2720">
    <property type="match status" value="1"/>
</dbReference>
<keyword evidence="3" id="KW-0446">Lipid-binding</keyword>
<evidence type="ECO:0000256" key="5">
    <source>
        <dbReference type="RuleBase" id="RU003845"/>
    </source>
</evidence>
<dbReference type="CDD" id="cd13291">
    <property type="entry name" value="PH_ORP10_ORP11"/>
    <property type="match status" value="1"/>
</dbReference>
<evidence type="ECO:0000313" key="8">
    <source>
        <dbReference type="EnsemblMetazoa" id="CLYHEMP016625.1"/>
    </source>
</evidence>
<dbReference type="Gene3D" id="2.30.29.30">
    <property type="entry name" value="Pleckstrin-homology domain (PH domain)/Phosphotyrosine-binding domain (PTB)"/>
    <property type="match status" value="1"/>
</dbReference>
<dbReference type="InterPro" id="IPR037239">
    <property type="entry name" value="OSBP_sf"/>
</dbReference>
<dbReference type="RefSeq" id="XP_066918696.1">
    <property type="nucleotide sequence ID" value="XM_067062595.1"/>
</dbReference>
<keyword evidence="9" id="KW-1185">Reference proteome</keyword>
<dbReference type="PROSITE" id="PS50003">
    <property type="entry name" value="PH_DOMAIN"/>
    <property type="match status" value="1"/>
</dbReference>
<dbReference type="InterPro" id="IPR001849">
    <property type="entry name" value="PH_domain"/>
</dbReference>
<dbReference type="SMART" id="SM00233">
    <property type="entry name" value="PH"/>
    <property type="match status" value="1"/>
</dbReference>
<feature type="compositionally biased region" description="Basic and acidic residues" evidence="6">
    <location>
        <begin position="705"/>
        <end position="722"/>
    </location>
</feature>
<feature type="domain" description="PH" evidence="7">
    <location>
        <begin position="54"/>
        <end position="149"/>
    </location>
</feature>
<proteinExistence type="inferred from homology"/>
<dbReference type="GO" id="GO:0005829">
    <property type="term" value="C:cytosol"/>
    <property type="evidence" value="ECO:0007669"/>
    <property type="project" value="TreeGrafter"/>
</dbReference>
<organism evidence="8 9">
    <name type="scientific">Clytia hemisphaerica</name>
    <dbReference type="NCBI Taxonomy" id="252671"/>
    <lineage>
        <taxon>Eukaryota</taxon>
        <taxon>Metazoa</taxon>
        <taxon>Cnidaria</taxon>
        <taxon>Hydrozoa</taxon>
        <taxon>Hydroidolina</taxon>
        <taxon>Leptothecata</taxon>
        <taxon>Obeliida</taxon>
        <taxon>Clytiidae</taxon>
        <taxon>Clytia</taxon>
    </lineage>
</organism>
<dbReference type="SUPFAM" id="SSF144000">
    <property type="entry name" value="Oxysterol-binding protein-like"/>
    <property type="match status" value="1"/>
</dbReference>
<dbReference type="Gene3D" id="3.30.70.3490">
    <property type="match status" value="1"/>
</dbReference>
<keyword evidence="2 5" id="KW-0445">Lipid transport</keyword>
<dbReference type="Proteomes" id="UP000594262">
    <property type="component" value="Unplaced"/>
</dbReference>
<evidence type="ECO:0000313" key="9">
    <source>
        <dbReference type="Proteomes" id="UP000594262"/>
    </source>
</evidence>
<sequence length="763" mass="85356">MDLISSGNFPILNPTLNELNLEGLSKEERSRILAVIKKEQDFSTTESTAHMNRLQKMEGQLSKFTNLMKGWQFRWFVLDPESGTLTYFLDKQKQKNRGTLPLSGAVISPSDEDSMSFMISAHNGDLYKLRAIDAKERQHWINLIRAVAEYHSQNALTKPARPPAPTAESSMKRSNTTSAGATNNILKSPGLIKSHSLKLSPKIRSPRAPPAPPQQPPQLANPIQEELKNIKDALNSVAEFQSSAVEALENGPPSGEALNSLDEQVLLLKATSQATVNILQQCYSILQQQSLEVRGSAQTTSLPPGAKIKWFEPQNKGFINKSGSTTSEESIEEAMDVAAAGGACDNLTQRSLMSISQHSEEEVEDKEKYTDEQLEDMEPHKSVILHLLSQLKLGMDLTRVVLPTFVLEKRSLLEMYADFLGHSDLFTSIPDRKTPEDRMLAVLEFYLTSFHVGRKSGVAKKPYNPILGEYFVCSMDTSSTINNTSQQQTSQPDPLLNGDSPVGPEGRVYFVAEQVSHHPPISAFYAECPSKKICMNTHIWTKSKFYGMSIGVINVGEGVISLPELHEDYIITFPNAYCRSILTQPWIELGGRTLIRCPQSGYSASVTFHTKPFYGGKLNRVTFEVKNSSSDTGQVICHGEGSWDGKIQFNYPKRTPSSKTIDVKDLSITPKRVRPVDKQLDYESRKLWQNVTESLIKPNLEKATEEKHKLEERQRKEAKERVASGTEWKTKLFKKAGETYLFNQHIAHVQRNRKSRTASTPNA</sequence>
<dbReference type="GO" id="GO:0016020">
    <property type="term" value="C:membrane"/>
    <property type="evidence" value="ECO:0007669"/>
    <property type="project" value="TreeGrafter"/>
</dbReference>
<feature type="region of interest" description="Disordered" evidence="6">
    <location>
        <begin position="154"/>
        <end position="187"/>
    </location>
</feature>
<dbReference type="GO" id="GO:0006869">
    <property type="term" value="P:lipid transport"/>
    <property type="evidence" value="ECO:0007669"/>
    <property type="project" value="UniProtKB-KW"/>
</dbReference>
<dbReference type="InterPro" id="IPR000648">
    <property type="entry name" value="Oxysterol-bd"/>
</dbReference>
<dbReference type="InterPro" id="IPR018494">
    <property type="entry name" value="Oxysterol-bd_CS"/>
</dbReference>
<dbReference type="Gene3D" id="2.40.160.120">
    <property type="match status" value="1"/>
</dbReference>
<dbReference type="FunFam" id="1.10.287.2720:FF:000001">
    <property type="entry name" value="Oxysterol-binding OBPalpha"/>
    <property type="match status" value="1"/>
</dbReference>
<evidence type="ECO:0000259" key="7">
    <source>
        <dbReference type="PROSITE" id="PS50003"/>
    </source>
</evidence>
<evidence type="ECO:0000256" key="2">
    <source>
        <dbReference type="ARBA" id="ARBA00023055"/>
    </source>
</evidence>
<dbReference type="AlphaFoldDB" id="A0A7M5X3E3"/>
<dbReference type="PANTHER" id="PTHR10972:SF141">
    <property type="entry name" value="OXYSTEROL-BINDING PROTEIN"/>
    <property type="match status" value="1"/>
</dbReference>
<dbReference type="FunFam" id="2.40.160.120:FF:000014">
    <property type="entry name" value="Oxysterol-binding protein"/>
    <property type="match status" value="1"/>
</dbReference>
<evidence type="ECO:0000256" key="6">
    <source>
        <dbReference type="SAM" id="MobiDB-lite"/>
    </source>
</evidence>
<feature type="region of interest" description="Disordered" evidence="6">
    <location>
        <begin position="705"/>
        <end position="724"/>
    </location>
</feature>
<dbReference type="OrthoDB" id="48057at2759"/>
<protein>
    <recommendedName>
        <fullName evidence="5">Oxysterol-binding protein</fullName>
    </recommendedName>
</protein>
<dbReference type="GO" id="GO:0032934">
    <property type="term" value="F:sterol binding"/>
    <property type="evidence" value="ECO:0007669"/>
    <property type="project" value="TreeGrafter"/>
</dbReference>
<dbReference type="GeneID" id="136806015"/>